<dbReference type="AlphaFoldDB" id="A0AA39YD15"/>
<sequence>MRLINTRTLDIKEFTGGALPPYAILSHTWGDEELTLQDMLEKDKARRKAGFAKVEECCRQALKDGLEWAWVDTCCIDKTSSAELSETINSMFKFYEQSMKCYAVLTDIKADQWTEWTQTKPPEDDAQQPSDITPEQIAQFPIFSSRWWSRGWTLQELIAPYDVEFYSQEWQFLTSKQACKRLINRKYGIALSILDHSAPLASIRVAERMSWACCRYTTREEDMAYCLLGLFGVNMPLLYGEGSRAFIRLQEQIISSTEDYTLFLWGLWTPDSLVHVDTDETPSSSQRPRASILQTPLGSILAASPRDFSNNQSWWSWTNVNLSMPVFGEPLQLTNRGLRLTLFVKQITVEDMESQSPLSHSLNDFFRCLSDDGFGDFVTQFRPRRGLSMRLPYLGAFQCYSQQMGLYQPCVLLLRLKTPMEKFYDTATFVFARLMWFSTTVNRADIEGNEQWSLRTCYIKTSTDEELLGRGLSLGHQVRPWISYNFWTWRTASKHFQQLALNVSTTEAETRRCLHIQPHGTFPGCLILVAARKGRYWIGHEAGAGIDVDVAAERFKMMELESVWVKSAREVGPIGADCFEFGTGKLFTTLVINRLGVFDRYKVSLAIMEREGAS</sequence>
<dbReference type="InterPro" id="IPR010730">
    <property type="entry name" value="HET"/>
</dbReference>
<accession>A0AA39YD15</accession>
<evidence type="ECO:0000313" key="3">
    <source>
        <dbReference type="EMBL" id="KAK0649212.1"/>
    </source>
</evidence>
<feature type="domain" description="Heterokaryon incompatibility" evidence="1">
    <location>
        <begin position="22"/>
        <end position="156"/>
    </location>
</feature>
<dbReference type="InterPro" id="IPR058525">
    <property type="entry name" value="DUF8212"/>
</dbReference>
<organism evidence="3 4">
    <name type="scientific">Cercophora newfieldiana</name>
    <dbReference type="NCBI Taxonomy" id="92897"/>
    <lineage>
        <taxon>Eukaryota</taxon>
        <taxon>Fungi</taxon>
        <taxon>Dikarya</taxon>
        <taxon>Ascomycota</taxon>
        <taxon>Pezizomycotina</taxon>
        <taxon>Sordariomycetes</taxon>
        <taxon>Sordariomycetidae</taxon>
        <taxon>Sordariales</taxon>
        <taxon>Lasiosphaeriaceae</taxon>
        <taxon>Cercophora</taxon>
    </lineage>
</organism>
<name>A0AA39YD15_9PEZI</name>
<dbReference type="EMBL" id="JAULSV010000003">
    <property type="protein sequence ID" value="KAK0649212.1"/>
    <property type="molecule type" value="Genomic_DNA"/>
</dbReference>
<protein>
    <submittedName>
        <fullName evidence="3">Heterokaryon incompatibility protein-domain-containing protein</fullName>
    </submittedName>
</protein>
<keyword evidence="4" id="KW-1185">Reference proteome</keyword>
<comment type="caution">
    <text evidence="3">The sequence shown here is derived from an EMBL/GenBank/DDBJ whole genome shotgun (WGS) entry which is preliminary data.</text>
</comment>
<evidence type="ECO:0000313" key="4">
    <source>
        <dbReference type="Proteomes" id="UP001174936"/>
    </source>
</evidence>
<gene>
    <name evidence="3" type="ORF">B0T16DRAFT_409617</name>
</gene>
<dbReference type="PANTHER" id="PTHR10622:SF10">
    <property type="entry name" value="HET DOMAIN-CONTAINING PROTEIN"/>
    <property type="match status" value="1"/>
</dbReference>
<feature type="domain" description="DUF8212" evidence="2">
    <location>
        <begin position="244"/>
        <end position="313"/>
    </location>
</feature>
<dbReference type="Pfam" id="PF06985">
    <property type="entry name" value="HET"/>
    <property type="match status" value="1"/>
</dbReference>
<evidence type="ECO:0000259" key="2">
    <source>
        <dbReference type="Pfam" id="PF26640"/>
    </source>
</evidence>
<dbReference type="PANTHER" id="PTHR10622">
    <property type="entry name" value="HET DOMAIN-CONTAINING PROTEIN"/>
    <property type="match status" value="1"/>
</dbReference>
<dbReference type="Proteomes" id="UP001174936">
    <property type="component" value="Unassembled WGS sequence"/>
</dbReference>
<reference evidence="3" key="1">
    <citation type="submission" date="2023-06" db="EMBL/GenBank/DDBJ databases">
        <title>Genome-scale phylogeny and comparative genomics of the fungal order Sordariales.</title>
        <authorList>
            <consortium name="Lawrence Berkeley National Laboratory"/>
            <person name="Hensen N."/>
            <person name="Bonometti L."/>
            <person name="Westerberg I."/>
            <person name="Brannstrom I.O."/>
            <person name="Guillou S."/>
            <person name="Cros-Aarteil S."/>
            <person name="Calhoun S."/>
            <person name="Haridas S."/>
            <person name="Kuo A."/>
            <person name="Mondo S."/>
            <person name="Pangilinan J."/>
            <person name="Riley R."/>
            <person name="Labutti K."/>
            <person name="Andreopoulos B."/>
            <person name="Lipzen A."/>
            <person name="Chen C."/>
            <person name="Yanf M."/>
            <person name="Daum C."/>
            <person name="Ng V."/>
            <person name="Clum A."/>
            <person name="Steindorff A."/>
            <person name="Ohm R."/>
            <person name="Martin F."/>
            <person name="Silar P."/>
            <person name="Natvig D."/>
            <person name="Lalanne C."/>
            <person name="Gautier V."/>
            <person name="Ament-Velasquez S.L."/>
            <person name="Kruys A."/>
            <person name="Hutchinson M.I."/>
            <person name="Powell A.J."/>
            <person name="Barry K."/>
            <person name="Miller A.N."/>
            <person name="Grigoriev I.V."/>
            <person name="Debuchy R."/>
            <person name="Gladieux P."/>
            <person name="Thoren M.H."/>
            <person name="Johannesson H."/>
        </authorList>
    </citation>
    <scope>NUCLEOTIDE SEQUENCE</scope>
    <source>
        <strain evidence="3">SMH2532-1</strain>
    </source>
</reference>
<proteinExistence type="predicted"/>
<dbReference type="Pfam" id="PF26640">
    <property type="entry name" value="DUF8212"/>
    <property type="match status" value="1"/>
</dbReference>
<evidence type="ECO:0000259" key="1">
    <source>
        <dbReference type="Pfam" id="PF06985"/>
    </source>
</evidence>